<dbReference type="RefSeq" id="WP_074242263.1">
    <property type="nucleotide sequence ID" value="NZ_FSRA01000002.1"/>
</dbReference>
<accession>A0A1N6K3M9</accession>
<dbReference type="InterPro" id="IPR046173">
    <property type="entry name" value="DUF6175"/>
</dbReference>
<feature type="chain" id="PRO_5012139189" evidence="1">
    <location>
        <begin position="20"/>
        <end position="284"/>
    </location>
</feature>
<name>A0A1N6K3M9_9BACT</name>
<feature type="signal peptide" evidence="1">
    <location>
        <begin position="1"/>
        <end position="19"/>
    </location>
</feature>
<evidence type="ECO:0000313" key="3">
    <source>
        <dbReference type="Proteomes" id="UP000185003"/>
    </source>
</evidence>
<dbReference type="STRING" id="536979.SAMN04488055_4994"/>
<proteinExistence type="predicted"/>
<sequence length="284" mass="31250">MQKTLAVFFLSFITSLGVAQTQPRIMVIPFTKEGEDIRTVLDEDVNRRIAITKVKEGFDNKGYTTVDFIGKLKAAKDNQLFNSDNQTDIKTKIIEMSGCDIYVITEVDGKKDNSGSSVNVILSSYEVSTGNSLSNKVGSSGKFFTDDIGRLASKAVEKCIDEFTETMNAKFTEIEKKGRSLLIDISFAEGAAVNMTSPIGTDKTALSDLLEEWVSNNTVNSNYHIQGVTSSKIIFDEVKIPLRDKNGNSVSTTRYALQLSNYLRSVGLTPSKEIKGSTLYITLN</sequence>
<dbReference type="Proteomes" id="UP000185003">
    <property type="component" value="Unassembled WGS sequence"/>
</dbReference>
<dbReference type="EMBL" id="FSRA01000002">
    <property type="protein sequence ID" value="SIO51043.1"/>
    <property type="molecule type" value="Genomic_DNA"/>
</dbReference>
<dbReference type="AlphaFoldDB" id="A0A1N6K3M9"/>
<keyword evidence="3" id="KW-1185">Reference proteome</keyword>
<evidence type="ECO:0000313" key="2">
    <source>
        <dbReference type="EMBL" id="SIO51043.1"/>
    </source>
</evidence>
<reference evidence="2 3" key="1">
    <citation type="submission" date="2016-11" db="EMBL/GenBank/DDBJ databases">
        <authorList>
            <person name="Jaros S."/>
            <person name="Januszkiewicz K."/>
            <person name="Wedrychowicz H."/>
        </authorList>
    </citation>
    <scope>NUCLEOTIDE SEQUENCE [LARGE SCALE GENOMIC DNA]</scope>
    <source>
        <strain evidence="2 3">DSM 24787</strain>
    </source>
</reference>
<dbReference type="OrthoDB" id="1044519at2"/>
<organism evidence="2 3">
    <name type="scientific">Chitinophaga niabensis</name>
    <dbReference type="NCBI Taxonomy" id="536979"/>
    <lineage>
        <taxon>Bacteria</taxon>
        <taxon>Pseudomonadati</taxon>
        <taxon>Bacteroidota</taxon>
        <taxon>Chitinophagia</taxon>
        <taxon>Chitinophagales</taxon>
        <taxon>Chitinophagaceae</taxon>
        <taxon>Chitinophaga</taxon>
    </lineage>
</organism>
<protein>
    <submittedName>
        <fullName evidence="2">Uncharacterized protein</fullName>
    </submittedName>
</protein>
<dbReference type="Pfam" id="PF19672">
    <property type="entry name" value="DUF6175"/>
    <property type="match status" value="1"/>
</dbReference>
<gene>
    <name evidence="2" type="ORF">SAMN04488055_4994</name>
</gene>
<keyword evidence="1" id="KW-0732">Signal</keyword>
<evidence type="ECO:0000256" key="1">
    <source>
        <dbReference type="SAM" id="SignalP"/>
    </source>
</evidence>